<dbReference type="RefSeq" id="WP_271790311.1">
    <property type="nucleotide sequence ID" value="NZ_CAMXCJ010000006.1"/>
</dbReference>
<evidence type="ECO:0000256" key="1">
    <source>
        <dbReference type="SAM" id="SignalP"/>
    </source>
</evidence>
<accession>A0A9W4TP95</accession>
<dbReference type="PROSITE" id="PS51257">
    <property type="entry name" value="PROKAR_LIPOPROTEIN"/>
    <property type="match status" value="1"/>
</dbReference>
<proteinExistence type="predicted"/>
<dbReference type="Proteomes" id="UP001154255">
    <property type="component" value="Unassembled WGS sequence"/>
</dbReference>
<sequence length="146" mass="15995">MKKIILFLLLLSPISFACAKPTNMTIIVDAASLKKAHPETITSDGKAYADIDNDTINDVIEYSYNASAPPMACGNDVNCIDQNQALNSHPTLTFHIILKEPNATIPVSYMCTAIGIMNSIHNGMKDIFCGPSFILQWNGEDYIITK</sequence>
<feature type="signal peptide" evidence="1">
    <location>
        <begin position="1"/>
        <end position="19"/>
    </location>
</feature>
<protein>
    <submittedName>
        <fullName evidence="2">Uncharacterized protein</fullName>
    </submittedName>
</protein>
<organism evidence="2 4">
    <name type="scientific">Commensalibacter communis</name>
    <dbReference type="NCBI Taxonomy" id="2972786"/>
    <lineage>
        <taxon>Bacteria</taxon>
        <taxon>Pseudomonadati</taxon>
        <taxon>Pseudomonadota</taxon>
        <taxon>Alphaproteobacteria</taxon>
        <taxon>Acetobacterales</taxon>
        <taxon>Acetobacteraceae</taxon>
    </lineage>
</organism>
<keyword evidence="1" id="KW-0732">Signal</keyword>
<feature type="chain" id="PRO_5040883638" evidence="1">
    <location>
        <begin position="20"/>
        <end position="146"/>
    </location>
</feature>
<dbReference type="AlphaFoldDB" id="A0A9W4TP95"/>
<dbReference type="EMBL" id="CAMXCM010000005">
    <property type="protein sequence ID" value="CAI3950069.1"/>
    <property type="molecule type" value="Genomic_DNA"/>
</dbReference>
<dbReference type="EMBL" id="CAMXCS010000006">
    <property type="protein sequence ID" value="CAI3954145.1"/>
    <property type="molecule type" value="Genomic_DNA"/>
</dbReference>
<evidence type="ECO:0000313" key="3">
    <source>
        <dbReference type="EMBL" id="CAI3954145.1"/>
    </source>
</evidence>
<dbReference type="Proteomes" id="UP001154259">
    <property type="component" value="Unassembled WGS sequence"/>
</dbReference>
<evidence type="ECO:0000313" key="4">
    <source>
        <dbReference type="Proteomes" id="UP001154255"/>
    </source>
</evidence>
<gene>
    <name evidence="3" type="ORF">R53529_LOCUS1887</name>
    <name evidence="2" type="ORF">R53530_LOCUS1769</name>
</gene>
<reference evidence="2" key="1">
    <citation type="submission" date="2022-10" db="EMBL/GenBank/DDBJ databases">
        <authorList>
            <person name="Botero Cardona J."/>
        </authorList>
    </citation>
    <scope>NUCLEOTIDE SEQUENCE</scope>
    <source>
        <strain evidence="2">LMG 31819</strain>
        <strain evidence="3">R-53529</strain>
    </source>
</reference>
<comment type="caution">
    <text evidence="2">The sequence shown here is derived from an EMBL/GenBank/DDBJ whole genome shotgun (WGS) entry which is preliminary data.</text>
</comment>
<evidence type="ECO:0000313" key="5">
    <source>
        <dbReference type="Proteomes" id="UP001154259"/>
    </source>
</evidence>
<name>A0A9W4TP95_9PROT</name>
<evidence type="ECO:0000313" key="2">
    <source>
        <dbReference type="EMBL" id="CAI3950069.1"/>
    </source>
</evidence>
<keyword evidence="5" id="KW-1185">Reference proteome</keyword>